<gene>
    <name evidence="2" type="ORF">OCBIM_22014312mg</name>
</gene>
<organism evidence="2">
    <name type="scientific">Octopus bimaculoides</name>
    <name type="common">California two-spotted octopus</name>
    <dbReference type="NCBI Taxonomy" id="37653"/>
    <lineage>
        <taxon>Eukaryota</taxon>
        <taxon>Metazoa</taxon>
        <taxon>Spiralia</taxon>
        <taxon>Lophotrochozoa</taxon>
        <taxon>Mollusca</taxon>
        <taxon>Cephalopoda</taxon>
        <taxon>Coleoidea</taxon>
        <taxon>Octopodiformes</taxon>
        <taxon>Octopoda</taxon>
        <taxon>Incirrata</taxon>
        <taxon>Octopodidae</taxon>
        <taxon>Octopus</taxon>
    </lineage>
</organism>
<proteinExistence type="predicted"/>
<accession>A0A0L8FMF4</accession>
<evidence type="ECO:0000313" key="2">
    <source>
        <dbReference type="EMBL" id="KOF65823.1"/>
    </source>
</evidence>
<reference evidence="2" key="1">
    <citation type="submission" date="2015-07" db="EMBL/GenBank/DDBJ databases">
        <title>MeaNS - Measles Nucleotide Surveillance Program.</title>
        <authorList>
            <person name="Tran T."/>
            <person name="Druce J."/>
        </authorList>
    </citation>
    <scope>NUCLEOTIDE SEQUENCE</scope>
    <source>
        <strain evidence="2">UCB-OBI-ISO-001</strain>
        <tissue evidence="2">Gonad</tissue>
    </source>
</reference>
<sequence length="75" mass="8098">MASTLKLVVLLSVAIGLLVTTTNVMADQDNTKTPATVKLVEKECEGESELCIPNILIQEKSEILQTEIGGLNEKK</sequence>
<name>A0A0L8FMF4_OCTBM</name>
<feature type="chain" id="PRO_5005582456" evidence="1">
    <location>
        <begin position="27"/>
        <end position="75"/>
    </location>
</feature>
<dbReference type="AlphaFoldDB" id="A0A0L8FMF4"/>
<keyword evidence="1" id="KW-0732">Signal</keyword>
<protein>
    <submittedName>
        <fullName evidence="2">Uncharacterized protein</fullName>
    </submittedName>
</protein>
<dbReference type="EMBL" id="KQ428859">
    <property type="protein sequence ID" value="KOF65823.1"/>
    <property type="molecule type" value="Genomic_DNA"/>
</dbReference>
<feature type="signal peptide" evidence="1">
    <location>
        <begin position="1"/>
        <end position="26"/>
    </location>
</feature>
<evidence type="ECO:0000256" key="1">
    <source>
        <dbReference type="SAM" id="SignalP"/>
    </source>
</evidence>